<dbReference type="EC" id="2.7.11.1" evidence="3"/>
<protein>
    <recommendedName>
        <fullName evidence="3">non-specific serine/threonine protein kinase</fullName>
        <ecNumber evidence="3">2.7.11.1</ecNumber>
    </recommendedName>
</protein>
<evidence type="ECO:0000256" key="14">
    <source>
        <dbReference type="ARBA" id="ARBA00022777"/>
    </source>
</evidence>
<comment type="similarity">
    <text evidence="20">Belongs to the polygalacturonase-inhibiting protein family.</text>
</comment>
<organism evidence="27 28">
    <name type="scientific">Quercus suber</name>
    <name type="common">Cork oak</name>
    <dbReference type="NCBI Taxonomy" id="58331"/>
    <lineage>
        <taxon>Eukaryota</taxon>
        <taxon>Viridiplantae</taxon>
        <taxon>Streptophyta</taxon>
        <taxon>Embryophyta</taxon>
        <taxon>Tracheophyta</taxon>
        <taxon>Spermatophyta</taxon>
        <taxon>Magnoliopsida</taxon>
        <taxon>eudicotyledons</taxon>
        <taxon>Gunneridae</taxon>
        <taxon>Pentapetalae</taxon>
        <taxon>rosids</taxon>
        <taxon>fabids</taxon>
        <taxon>Fagales</taxon>
        <taxon>Fagaceae</taxon>
        <taxon>Quercus</taxon>
    </lineage>
</organism>
<proteinExistence type="inferred from homology"/>
<evidence type="ECO:0000256" key="22">
    <source>
        <dbReference type="ARBA" id="ARBA00048679"/>
    </source>
</evidence>
<evidence type="ECO:0000313" key="27">
    <source>
        <dbReference type="EMBL" id="KAK7835696.1"/>
    </source>
</evidence>
<evidence type="ECO:0000256" key="1">
    <source>
        <dbReference type="ARBA" id="ARBA00004191"/>
    </source>
</evidence>
<keyword evidence="10 24" id="KW-0812">Transmembrane</keyword>
<evidence type="ECO:0000256" key="2">
    <source>
        <dbReference type="ARBA" id="ARBA00004251"/>
    </source>
</evidence>
<dbReference type="PROSITE" id="PS50011">
    <property type="entry name" value="PROTEIN_KINASE_DOM"/>
    <property type="match status" value="1"/>
</dbReference>
<keyword evidence="4" id="KW-1003">Cell membrane</keyword>
<dbReference type="InterPro" id="IPR011009">
    <property type="entry name" value="Kinase-like_dom_sf"/>
</dbReference>
<comment type="subcellular location">
    <subcellularLocation>
        <location evidence="2">Cell membrane</location>
        <topology evidence="2">Single-pass type I membrane protein</topology>
    </subcellularLocation>
    <subcellularLocation>
        <location evidence="1">Secreted</location>
        <location evidence="1">Cell wall</location>
    </subcellularLocation>
</comment>
<feature type="binding site" evidence="23">
    <location>
        <position position="1000"/>
    </location>
    <ligand>
        <name>ATP</name>
        <dbReference type="ChEBI" id="CHEBI:30616"/>
    </ligand>
</feature>
<evidence type="ECO:0000256" key="6">
    <source>
        <dbReference type="ARBA" id="ARBA00022527"/>
    </source>
</evidence>
<evidence type="ECO:0000256" key="13">
    <source>
        <dbReference type="ARBA" id="ARBA00022741"/>
    </source>
</evidence>
<dbReference type="CDD" id="cd14066">
    <property type="entry name" value="STKc_IRAK"/>
    <property type="match status" value="1"/>
</dbReference>
<feature type="signal peptide" evidence="25">
    <location>
        <begin position="1"/>
        <end position="25"/>
    </location>
</feature>
<evidence type="ECO:0000256" key="20">
    <source>
        <dbReference type="ARBA" id="ARBA00038043"/>
    </source>
</evidence>
<dbReference type="FunFam" id="3.80.10.10:FF:000400">
    <property type="entry name" value="Nuclear pore complex protein NUP107"/>
    <property type="match status" value="2"/>
</dbReference>
<keyword evidence="5" id="KW-0964">Secreted</keyword>
<dbReference type="GO" id="GO:0051606">
    <property type="term" value="P:detection of stimulus"/>
    <property type="evidence" value="ECO:0007669"/>
    <property type="project" value="UniProtKB-ARBA"/>
</dbReference>
<evidence type="ECO:0000259" key="26">
    <source>
        <dbReference type="PROSITE" id="PS50011"/>
    </source>
</evidence>
<keyword evidence="19" id="KW-0325">Glycoprotein</keyword>
<dbReference type="SUPFAM" id="SSF52058">
    <property type="entry name" value="L domain-like"/>
    <property type="match status" value="1"/>
</dbReference>
<comment type="caution">
    <text evidence="27">The sequence shown here is derived from an EMBL/GenBank/DDBJ whole genome shotgun (WGS) entry which is preliminary data.</text>
</comment>
<gene>
    <name evidence="27" type="ORF">CFP56_023242</name>
</gene>
<dbReference type="GO" id="GO:0004674">
    <property type="term" value="F:protein serine/threonine kinase activity"/>
    <property type="evidence" value="ECO:0007669"/>
    <property type="project" value="UniProtKB-KW"/>
</dbReference>
<keyword evidence="7" id="KW-0597">Phosphoprotein</keyword>
<evidence type="ECO:0000256" key="24">
    <source>
        <dbReference type="SAM" id="Phobius"/>
    </source>
</evidence>
<dbReference type="InterPro" id="IPR032675">
    <property type="entry name" value="LRR_dom_sf"/>
</dbReference>
<dbReference type="InterPro" id="IPR017441">
    <property type="entry name" value="Protein_kinase_ATP_BS"/>
</dbReference>
<dbReference type="InterPro" id="IPR055414">
    <property type="entry name" value="LRR_R13L4/SHOC2-like"/>
</dbReference>
<keyword evidence="9" id="KW-0808">Transferase</keyword>
<dbReference type="PANTHER" id="PTHR48053:SF32">
    <property type="entry name" value="LEUCINE RICH REPEAT FAMILY PROTEIN, EXPRESSED"/>
    <property type="match status" value="1"/>
</dbReference>
<dbReference type="InterPro" id="IPR051716">
    <property type="entry name" value="Plant_RL_S/T_kinase"/>
</dbReference>
<sequence>MTTIQESLLLFHILLLSLLPVRITSSPITQAEALIKWKNSLSPSSSLNSWYPTNLNNLCNWTAIVCHTTGTVSAIKLSDANLSGSLTQFDFTSFYNLTHLDLNNNTLGGSIPPAIGNLRMLTYLDLGNNQFEGNIPTEIAQLTELQITSSPITQAEALIKWKNSLSPSSSLNSWYPTNLNNLCNWTAIVCHTTGTVSAIKLSDANLSGTLTQFDFTSFYNLTHLDLNNNTLGGSIPPAIGNLRMLTYLDLGNNQFEGNISTEIAQLTELQYLSLYDNSPIPELAYTNLGKLTHFNLTNNLFEGPLSSNISKLSKLIELRLGNNNFFGPIPGEMDLMSNLQILELYNNSFQGMIPSSIGQLRELQSLDLQKNALNSTIPSELGLCTNLTYLALAVNNLTGPLPFSLSNLTKITELGLSDNSLSGDISPNLIANWTQLFSLQLQNNQFSGKIPSEIGLLTMLNYLLMYNNTLSGSIPLEIGNLKDLFALDLSGNQLSGPIPLTLWNLTNLQVLQLFYNNLSGILPPEIGKMKSLVTLDLNTNRLYGQLPETISQLNSLQSFSVFTNNFSGSIPTDFGKYSPDLSYISFSNNSFFGALPSELCSGFALEDLTVNNNRFTGSLPECLRNCSKLHRVRLDGNKFTGNITEAFGVHQNLNFLALRDNQFVGHLSSMWGKCRNLSNLQMDRNRISGKIPVELGKLTKLQVLTLDSNKQSGEIPDERGNLGLLYRLNLSQNHMTGELPKSLGNLSNLQHLDLSENSLTGNIPEELGNCNSLLTLNLSHNKISGGIPSKLGNLVSLQYMLDLSSNSLSGTIPQNLGKLTAVEYLNLSHNHLSGRIPEALSSMVSLHSIDFSYNNLMGEIPTGKIFQQVPAKSYVGNSGLCGKVEGLTPCSPVSLPHKSSNTTKKVLIGAIVWVSGLLFLATVIVGILVYGRTTKFYDEEGSSIKYERFESMIWEREAKFMFGDILNSTEDFNEKYCIGKGGFGSVYKAVLPTGQVVAVKRLNISDSSDTPTINRRSFENEIRTLTEVRHRHIIKLYGFCSWKGCLFLVYEYVERGSLRKVLYGVEGAAELGWSTRVKIVQGVAHAMAYLHHDCFPPIVHRDVSLNKILLEMEFKPRLSDFGTARLLSSESSNWTTIAGSYGYMAPELALTMRVTDKCDVYSFGVVALEVMMGRHPGELLASLSSSSSTTTTLFENQELLLKDILDQRLPPPTGQLAEAVVFAVTIALACTRSNPKSRPNMRFVAQELSAQTHTFQKAPGRTPSVPITIVDVNYNNFNGQPSIDFEGCYRSTGQLAEAVVIAVTITFVCLRTTPEWRPTMHSVAQEQSDRTHAFLSEPFDMITISKLIDHQK</sequence>
<evidence type="ECO:0000256" key="21">
    <source>
        <dbReference type="ARBA" id="ARBA00047899"/>
    </source>
</evidence>
<dbReference type="InterPro" id="IPR013210">
    <property type="entry name" value="LRR_N_plant-typ"/>
</dbReference>
<keyword evidence="11 25" id="KW-0732">Signal</keyword>
<dbReference type="InterPro" id="IPR000719">
    <property type="entry name" value="Prot_kinase_dom"/>
</dbReference>
<keyword evidence="5" id="KW-0134">Cell wall</keyword>
<dbReference type="EMBL" id="PKMF04000366">
    <property type="protein sequence ID" value="KAK7835696.1"/>
    <property type="molecule type" value="Genomic_DNA"/>
</dbReference>
<evidence type="ECO:0000256" key="15">
    <source>
        <dbReference type="ARBA" id="ARBA00022840"/>
    </source>
</evidence>
<dbReference type="GO" id="GO:0005886">
    <property type="term" value="C:plasma membrane"/>
    <property type="evidence" value="ECO:0007669"/>
    <property type="project" value="UniProtKB-SubCell"/>
</dbReference>
<dbReference type="SUPFAM" id="SSF56112">
    <property type="entry name" value="Protein kinase-like (PK-like)"/>
    <property type="match status" value="1"/>
</dbReference>
<dbReference type="InterPro" id="IPR003591">
    <property type="entry name" value="Leu-rich_rpt_typical-subtyp"/>
</dbReference>
<feature type="chain" id="PRO_5043384859" description="non-specific serine/threonine protein kinase" evidence="25">
    <location>
        <begin position="26"/>
        <end position="1352"/>
    </location>
</feature>
<dbReference type="Pfam" id="PF08263">
    <property type="entry name" value="LRRNT_2"/>
    <property type="match status" value="2"/>
</dbReference>
<evidence type="ECO:0000256" key="18">
    <source>
        <dbReference type="ARBA" id="ARBA00023170"/>
    </source>
</evidence>
<dbReference type="PROSITE" id="PS51450">
    <property type="entry name" value="LRR"/>
    <property type="match status" value="1"/>
</dbReference>
<dbReference type="Gene3D" id="3.30.200.20">
    <property type="entry name" value="Phosphorylase Kinase, domain 1"/>
    <property type="match status" value="1"/>
</dbReference>
<dbReference type="Pfam" id="PF00069">
    <property type="entry name" value="Pkinase"/>
    <property type="match status" value="1"/>
</dbReference>
<comment type="catalytic activity">
    <reaction evidence="22">
        <text>L-seryl-[protein] + ATP = O-phospho-L-seryl-[protein] + ADP + H(+)</text>
        <dbReference type="Rhea" id="RHEA:17989"/>
        <dbReference type="Rhea" id="RHEA-COMP:9863"/>
        <dbReference type="Rhea" id="RHEA-COMP:11604"/>
        <dbReference type="ChEBI" id="CHEBI:15378"/>
        <dbReference type="ChEBI" id="CHEBI:29999"/>
        <dbReference type="ChEBI" id="CHEBI:30616"/>
        <dbReference type="ChEBI" id="CHEBI:83421"/>
        <dbReference type="ChEBI" id="CHEBI:456216"/>
        <dbReference type="EC" id="2.7.11.1"/>
    </reaction>
</comment>
<keyword evidence="28" id="KW-1185">Reference proteome</keyword>
<keyword evidence="8" id="KW-0433">Leucine-rich repeat</keyword>
<evidence type="ECO:0000313" key="28">
    <source>
        <dbReference type="Proteomes" id="UP000237347"/>
    </source>
</evidence>
<dbReference type="PANTHER" id="PTHR48053">
    <property type="entry name" value="LEUCINE RICH REPEAT FAMILY PROTEIN, EXPRESSED"/>
    <property type="match status" value="1"/>
</dbReference>
<evidence type="ECO:0000256" key="12">
    <source>
        <dbReference type="ARBA" id="ARBA00022737"/>
    </source>
</evidence>
<keyword evidence="14" id="KW-0418">Kinase</keyword>
<dbReference type="Proteomes" id="UP000237347">
    <property type="component" value="Unassembled WGS sequence"/>
</dbReference>
<dbReference type="Pfam" id="PF00560">
    <property type="entry name" value="LRR_1"/>
    <property type="match status" value="6"/>
</dbReference>
<evidence type="ECO:0000256" key="9">
    <source>
        <dbReference type="ARBA" id="ARBA00022679"/>
    </source>
</evidence>
<dbReference type="FunFam" id="3.80.10.10:FF:000177">
    <property type="entry name" value="Leucine-rich repeat receptor-like serine/threonine-protein kinase At1g17230"/>
    <property type="match status" value="1"/>
</dbReference>
<dbReference type="FunFam" id="1.10.510.10:FF:000445">
    <property type="entry name" value="MDIS1-interacting receptor like kinase 2"/>
    <property type="match status" value="1"/>
</dbReference>
<evidence type="ECO:0000256" key="16">
    <source>
        <dbReference type="ARBA" id="ARBA00022989"/>
    </source>
</evidence>
<name>A0AAW0KAQ8_QUESU</name>
<dbReference type="GO" id="GO:0005524">
    <property type="term" value="F:ATP binding"/>
    <property type="evidence" value="ECO:0007669"/>
    <property type="project" value="UniProtKB-UniRule"/>
</dbReference>
<keyword evidence="12" id="KW-0677">Repeat</keyword>
<evidence type="ECO:0000256" key="4">
    <source>
        <dbReference type="ARBA" id="ARBA00022475"/>
    </source>
</evidence>
<evidence type="ECO:0000256" key="8">
    <source>
        <dbReference type="ARBA" id="ARBA00022614"/>
    </source>
</evidence>
<feature type="domain" description="Protein kinase" evidence="26">
    <location>
        <begin position="972"/>
        <end position="1256"/>
    </location>
</feature>
<dbReference type="Pfam" id="PF23598">
    <property type="entry name" value="LRR_14"/>
    <property type="match status" value="2"/>
</dbReference>
<evidence type="ECO:0000256" key="10">
    <source>
        <dbReference type="ARBA" id="ARBA00022692"/>
    </source>
</evidence>
<keyword evidence="6" id="KW-0723">Serine/threonine-protein kinase</keyword>
<feature type="transmembrane region" description="Helical" evidence="24">
    <location>
        <begin position="906"/>
        <end position="930"/>
    </location>
</feature>
<keyword evidence="17 24" id="KW-0472">Membrane</keyword>
<dbReference type="Gene3D" id="1.10.510.10">
    <property type="entry name" value="Transferase(Phosphotransferase) domain 1"/>
    <property type="match status" value="1"/>
</dbReference>
<reference evidence="27 28" key="1">
    <citation type="journal article" date="2018" name="Sci. Data">
        <title>The draft genome sequence of cork oak.</title>
        <authorList>
            <person name="Ramos A.M."/>
            <person name="Usie A."/>
            <person name="Barbosa P."/>
            <person name="Barros P.M."/>
            <person name="Capote T."/>
            <person name="Chaves I."/>
            <person name="Simoes F."/>
            <person name="Abreu I."/>
            <person name="Carrasquinho I."/>
            <person name="Faro C."/>
            <person name="Guimaraes J.B."/>
            <person name="Mendonca D."/>
            <person name="Nobrega F."/>
            <person name="Rodrigues L."/>
            <person name="Saibo N.J.M."/>
            <person name="Varela M.C."/>
            <person name="Egas C."/>
            <person name="Matos J."/>
            <person name="Miguel C.M."/>
            <person name="Oliveira M.M."/>
            <person name="Ricardo C.P."/>
            <person name="Goncalves S."/>
        </authorList>
    </citation>
    <scope>NUCLEOTIDE SEQUENCE [LARGE SCALE GENOMIC DNA]</scope>
    <source>
        <strain evidence="28">cv. HL8</strain>
    </source>
</reference>
<evidence type="ECO:0000256" key="3">
    <source>
        <dbReference type="ARBA" id="ARBA00012513"/>
    </source>
</evidence>
<keyword evidence="18" id="KW-0675">Receptor</keyword>
<dbReference type="InterPro" id="IPR001611">
    <property type="entry name" value="Leu-rich_rpt"/>
</dbReference>
<dbReference type="PROSITE" id="PS00107">
    <property type="entry name" value="PROTEIN_KINASE_ATP"/>
    <property type="match status" value="1"/>
</dbReference>
<dbReference type="Gene3D" id="3.80.10.10">
    <property type="entry name" value="Ribonuclease Inhibitor"/>
    <property type="match status" value="6"/>
</dbReference>
<keyword evidence="15 23" id="KW-0067">ATP-binding</keyword>
<evidence type="ECO:0000256" key="11">
    <source>
        <dbReference type="ARBA" id="ARBA00022729"/>
    </source>
</evidence>
<keyword evidence="16 24" id="KW-1133">Transmembrane helix</keyword>
<dbReference type="SMART" id="SM00369">
    <property type="entry name" value="LRR_TYP"/>
    <property type="match status" value="10"/>
</dbReference>
<comment type="catalytic activity">
    <reaction evidence="21">
        <text>L-threonyl-[protein] + ATP = O-phospho-L-threonyl-[protein] + ADP + H(+)</text>
        <dbReference type="Rhea" id="RHEA:46608"/>
        <dbReference type="Rhea" id="RHEA-COMP:11060"/>
        <dbReference type="Rhea" id="RHEA-COMP:11605"/>
        <dbReference type="ChEBI" id="CHEBI:15378"/>
        <dbReference type="ChEBI" id="CHEBI:30013"/>
        <dbReference type="ChEBI" id="CHEBI:30616"/>
        <dbReference type="ChEBI" id="CHEBI:61977"/>
        <dbReference type="ChEBI" id="CHEBI:456216"/>
        <dbReference type="EC" id="2.7.11.1"/>
    </reaction>
</comment>
<evidence type="ECO:0000256" key="19">
    <source>
        <dbReference type="ARBA" id="ARBA00023180"/>
    </source>
</evidence>
<evidence type="ECO:0000256" key="25">
    <source>
        <dbReference type="SAM" id="SignalP"/>
    </source>
</evidence>
<dbReference type="FunFam" id="3.30.200.20:FF:000309">
    <property type="entry name" value="Leucine-rich repeat receptor protein kinase MSP1"/>
    <property type="match status" value="1"/>
</dbReference>
<evidence type="ECO:0000256" key="5">
    <source>
        <dbReference type="ARBA" id="ARBA00022512"/>
    </source>
</evidence>
<evidence type="ECO:0000256" key="23">
    <source>
        <dbReference type="PROSITE-ProRule" id="PRU10141"/>
    </source>
</evidence>
<dbReference type="FunFam" id="3.80.10.10:FF:000470">
    <property type="entry name" value="LRR receptor-like serine/threonine-protein kinase RPK2"/>
    <property type="match status" value="1"/>
</dbReference>
<dbReference type="SUPFAM" id="SSF52047">
    <property type="entry name" value="RNI-like"/>
    <property type="match status" value="2"/>
</dbReference>
<keyword evidence="13 23" id="KW-0547">Nucleotide-binding</keyword>
<evidence type="ECO:0000256" key="7">
    <source>
        <dbReference type="ARBA" id="ARBA00022553"/>
    </source>
</evidence>
<dbReference type="FunFam" id="3.80.10.10:FF:000910">
    <property type="entry name" value="MDIS1-interacting receptor like kinase 2"/>
    <property type="match status" value="1"/>
</dbReference>
<evidence type="ECO:0000256" key="17">
    <source>
        <dbReference type="ARBA" id="ARBA00023136"/>
    </source>
</evidence>
<accession>A0AAW0KAQ8</accession>